<dbReference type="EMBL" id="JAGSMN010000134">
    <property type="protein sequence ID" value="MBR7672775.1"/>
    <property type="molecule type" value="Genomic_DNA"/>
</dbReference>
<evidence type="ECO:0000313" key="3">
    <source>
        <dbReference type="Proteomes" id="UP000675554"/>
    </source>
</evidence>
<proteinExistence type="predicted"/>
<sequence>MSESDDLFEEMTIPEAEETFAGHSCLSAAAAADSETEGE</sequence>
<feature type="region of interest" description="Disordered" evidence="1">
    <location>
        <begin position="16"/>
        <end position="39"/>
    </location>
</feature>
<keyword evidence="3" id="KW-1185">Reference proteome</keyword>
<dbReference type="Proteomes" id="UP000675554">
    <property type="component" value="Unassembled WGS sequence"/>
</dbReference>
<comment type="caution">
    <text evidence="2">The sequence shown here is derived from an EMBL/GenBank/DDBJ whole genome shotgun (WGS) entry which is preliminary data.</text>
</comment>
<dbReference type="NCBIfam" id="NF033434">
    <property type="entry name" value="AzmA_fam_RiPP"/>
    <property type="match status" value="1"/>
</dbReference>
<organism evidence="2 3">
    <name type="scientific">Streptomyces daliensis</name>
    <dbReference type="NCBI Taxonomy" id="299421"/>
    <lineage>
        <taxon>Bacteria</taxon>
        <taxon>Bacillati</taxon>
        <taxon>Actinomycetota</taxon>
        <taxon>Actinomycetes</taxon>
        <taxon>Kitasatosporales</taxon>
        <taxon>Streptomycetaceae</taxon>
        <taxon>Streptomyces</taxon>
    </lineage>
</organism>
<name>A0A8T4ILU2_9ACTN</name>
<evidence type="ECO:0000313" key="2">
    <source>
        <dbReference type="EMBL" id="MBR7672775.1"/>
    </source>
</evidence>
<dbReference type="AlphaFoldDB" id="A0A8T4ILU2"/>
<protein>
    <submittedName>
        <fullName evidence="2">Azolemycin family RiPP peptide</fullName>
    </submittedName>
</protein>
<reference evidence="2" key="1">
    <citation type="submission" date="2021-04" db="EMBL/GenBank/DDBJ databases">
        <title>Sequencing of actinobacteria type strains.</title>
        <authorList>
            <person name="Nguyen G.-S."/>
            <person name="Wentzel A."/>
        </authorList>
    </citation>
    <scope>NUCLEOTIDE SEQUENCE</scope>
    <source>
        <strain evidence="2">DSM 42095</strain>
    </source>
</reference>
<evidence type="ECO:0000256" key="1">
    <source>
        <dbReference type="SAM" id="MobiDB-lite"/>
    </source>
</evidence>
<gene>
    <name evidence="2" type="ORF">KDA82_07020</name>
</gene>
<accession>A0A8T4ILU2</accession>